<proteinExistence type="inferred from homology"/>
<gene>
    <name evidence="3" type="ORF">BdWA1_001430</name>
</gene>
<dbReference type="InterPro" id="IPR027235">
    <property type="entry name" value="PFD2"/>
</dbReference>
<dbReference type="AlphaFoldDB" id="A0AAD9UQS8"/>
<dbReference type="GO" id="GO:0006457">
    <property type="term" value="P:protein folding"/>
    <property type="evidence" value="ECO:0007669"/>
    <property type="project" value="InterPro"/>
</dbReference>
<evidence type="ECO:0000256" key="2">
    <source>
        <dbReference type="ARBA" id="ARBA00023186"/>
    </source>
</evidence>
<dbReference type="Proteomes" id="UP001214638">
    <property type="component" value="Unassembled WGS sequence"/>
</dbReference>
<dbReference type="KEGG" id="bdw:94335728"/>
<keyword evidence="2" id="KW-0143">Chaperone</keyword>
<dbReference type="PANTHER" id="PTHR13303">
    <property type="entry name" value="PREFOLDIN SUBUNIT 2"/>
    <property type="match status" value="1"/>
</dbReference>
<accession>A0AAD9UQS8</accession>
<dbReference type="GO" id="GO:0051082">
    <property type="term" value="F:unfolded protein binding"/>
    <property type="evidence" value="ECO:0007669"/>
    <property type="project" value="InterPro"/>
</dbReference>
<sequence>MSATDSKIEVLKTLEKERIRLLGQMDDVGQDAAEHRLVLKTLSELPKDRKCYRLIGGVAVERTVGEVLPALEAHANKVTIANEHLHADGRD</sequence>
<dbReference type="Gene3D" id="1.10.287.370">
    <property type="match status" value="1"/>
</dbReference>
<dbReference type="SUPFAM" id="SSF46579">
    <property type="entry name" value="Prefoldin"/>
    <property type="match status" value="1"/>
</dbReference>
<dbReference type="Pfam" id="PF01920">
    <property type="entry name" value="Prefoldin_2"/>
    <property type="match status" value="1"/>
</dbReference>
<reference evidence="3" key="1">
    <citation type="journal article" date="2023" name="Nat. Microbiol.">
        <title>Babesia duncani multi-omics identifies virulence factors and drug targets.</title>
        <authorList>
            <person name="Singh P."/>
            <person name="Lonardi S."/>
            <person name="Liang Q."/>
            <person name="Vydyam P."/>
            <person name="Khabirova E."/>
            <person name="Fang T."/>
            <person name="Gihaz S."/>
            <person name="Thekkiniath J."/>
            <person name="Munshi M."/>
            <person name="Abel S."/>
            <person name="Ciampossin L."/>
            <person name="Batugedara G."/>
            <person name="Gupta M."/>
            <person name="Lu X.M."/>
            <person name="Lenz T."/>
            <person name="Chakravarty S."/>
            <person name="Cornillot E."/>
            <person name="Hu Y."/>
            <person name="Ma W."/>
            <person name="Gonzalez L.M."/>
            <person name="Sanchez S."/>
            <person name="Estrada K."/>
            <person name="Sanchez-Flores A."/>
            <person name="Montero E."/>
            <person name="Harb O.S."/>
            <person name="Le Roch K.G."/>
            <person name="Mamoun C.B."/>
        </authorList>
    </citation>
    <scope>NUCLEOTIDE SEQUENCE</scope>
    <source>
        <strain evidence="3">WA1</strain>
    </source>
</reference>
<keyword evidence="4" id="KW-1185">Reference proteome</keyword>
<dbReference type="RefSeq" id="XP_067805258.1">
    <property type="nucleotide sequence ID" value="XM_067946467.1"/>
</dbReference>
<dbReference type="GO" id="GO:0016272">
    <property type="term" value="C:prefoldin complex"/>
    <property type="evidence" value="ECO:0007669"/>
    <property type="project" value="InterPro"/>
</dbReference>
<comment type="caution">
    <text evidence="3">The sequence shown here is derived from an EMBL/GenBank/DDBJ whole genome shotgun (WGS) entry which is preliminary data.</text>
</comment>
<name>A0AAD9UQS8_9APIC</name>
<protein>
    <submittedName>
        <fullName evidence="3">Bifunctional Prefoldin beta-like/Prefoldin/Prefoldin subunit 2</fullName>
    </submittedName>
</protein>
<dbReference type="EMBL" id="JALLKP010000001">
    <property type="protein sequence ID" value="KAK2198416.1"/>
    <property type="molecule type" value="Genomic_DNA"/>
</dbReference>
<dbReference type="InterPro" id="IPR002777">
    <property type="entry name" value="PFD_beta-like"/>
</dbReference>
<dbReference type="GeneID" id="94335728"/>
<comment type="similarity">
    <text evidence="1">Belongs to the prefoldin subunit beta family.</text>
</comment>
<evidence type="ECO:0000313" key="4">
    <source>
        <dbReference type="Proteomes" id="UP001214638"/>
    </source>
</evidence>
<organism evidence="3 4">
    <name type="scientific">Babesia duncani</name>
    <dbReference type="NCBI Taxonomy" id="323732"/>
    <lineage>
        <taxon>Eukaryota</taxon>
        <taxon>Sar</taxon>
        <taxon>Alveolata</taxon>
        <taxon>Apicomplexa</taxon>
        <taxon>Aconoidasida</taxon>
        <taxon>Piroplasmida</taxon>
        <taxon>Babesiidae</taxon>
        <taxon>Babesia</taxon>
    </lineage>
</organism>
<evidence type="ECO:0000313" key="3">
    <source>
        <dbReference type="EMBL" id="KAK2198416.1"/>
    </source>
</evidence>
<evidence type="ECO:0000256" key="1">
    <source>
        <dbReference type="ARBA" id="ARBA00008045"/>
    </source>
</evidence>
<dbReference type="InterPro" id="IPR009053">
    <property type="entry name" value="Prefoldin"/>
</dbReference>